<gene>
    <name evidence="8" type="primary">T32E8.13</name>
</gene>
<evidence type="ECO:0000256" key="4">
    <source>
        <dbReference type="PROSITE-ProRule" id="PRU00146"/>
    </source>
</evidence>
<dbReference type="FunFam" id="3.30.40.10:FF:000734">
    <property type="entry name" value="PHD finger family protein"/>
    <property type="match status" value="1"/>
</dbReference>
<feature type="region of interest" description="Disordered" evidence="5">
    <location>
        <begin position="93"/>
        <end position="121"/>
    </location>
</feature>
<evidence type="ECO:0000313" key="8">
    <source>
        <dbReference type="EMBL" id="AAG51624.1"/>
    </source>
</evidence>
<dbReference type="CDD" id="cd15571">
    <property type="entry name" value="ePHD"/>
    <property type="match status" value="1"/>
</dbReference>
<dbReference type="PANTHER" id="PTHR13793:SF107">
    <property type="entry name" value="BROMODOMAIN-CONTAINING PROTEIN HOMOLOG"/>
    <property type="match status" value="1"/>
</dbReference>
<dbReference type="Pfam" id="PF13832">
    <property type="entry name" value="zf-HC5HC2H_2"/>
    <property type="match status" value="2"/>
</dbReference>
<feature type="compositionally biased region" description="Polar residues" evidence="5">
    <location>
        <begin position="524"/>
        <end position="541"/>
    </location>
</feature>
<dbReference type="PROSITE" id="PS51805">
    <property type="entry name" value="EPHD"/>
    <property type="match status" value="1"/>
</dbReference>
<reference key="2">
    <citation type="journal article" date="2000" name="Nature">
        <title>Sequence and analysis of chromosome 1 of the plant Arabidopsis thaliana.</title>
        <authorList>
            <person name="Theologis A."/>
            <person name="Ecker J.R."/>
            <person name="Palm C.J."/>
            <person name="Federspiel N.A."/>
            <person name="Kaul S."/>
            <person name="White O."/>
            <person name="Alonso J."/>
            <person name="Altafi H."/>
            <person name="Araujo R."/>
            <person name="Bowman C.L."/>
            <person name="Brooks S.Y."/>
            <person name="Buehler E."/>
            <person name="Chan A."/>
            <person name="Chao Q."/>
            <person name="Chen H."/>
            <person name="Cheuk R.F."/>
            <person name="Chin C.W."/>
            <person name="Chung M.K."/>
            <person name="Conn L."/>
            <person name="Conway A.B."/>
            <person name="Conway A.R."/>
            <person name="Creasy T.H."/>
            <person name="Dewar K."/>
            <person name="Dunn P."/>
            <person name="Etgu P."/>
            <person name="Feldblyum T.V."/>
            <person name="Feng J."/>
            <person name="Fong B."/>
            <person name="Fujii C.Y."/>
            <person name="Gill J.E."/>
            <person name="Goldsmith A.D."/>
            <person name="Haas B."/>
            <person name="Hansen N.F."/>
            <person name="Hughes B."/>
            <person name="Huizar L."/>
            <person name="Hunter J.L."/>
            <person name="Jenkins J."/>
            <person name="Johnson-Hopson C."/>
            <person name="Khan S."/>
            <person name="Khaykin E."/>
            <person name="Kim C.J."/>
            <person name="Koo H.L."/>
            <person name="Kremenetskaia I."/>
            <person name="Kurtz D.B."/>
            <person name="Kwan A."/>
            <person name="Lam B."/>
            <person name="Langin-Hooper S."/>
            <person name="Lee A."/>
            <person name="Lee J.M."/>
            <person name="Lenz C.A."/>
            <person name="Li J.H."/>
            <person name="Li Y."/>
            <person name="Lin X."/>
            <person name="Liu S.X."/>
            <person name="Liu Z.A."/>
            <person name="Luros J.S."/>
            <person name="Maiti R."/>
            <person name="Marziali A."/>
            <person name="Militscher J."/>
            <person name="Miranda M."/>
            <person name="Nguyen M."/>
            <person name="Nierman W.C."/>
            <person name="Osborne B.I."/>
            <person name="Pai G."/>
            <person name="Peterson J."/>
            <person name="Pham P.K."/>
            <person name="Rizzo M."/>
            <person name="Rooney T."/>
            <person name="Rowley D."/>
            <person name="Sakano H."/>
            <person name="Salzberg S.L."/>
            <person name="Schwartz J.R."/>
            <person name="Shinn P."/>
            <person name="Southwick A.M."/>
            <person name="Sun H."/>
            <person name="Tallon L.J."/>
            <person name="Tambunga G."/>
            <person name="Toriumi M.J."/>
            <person name="Town C.D."/>
            <person name="Utterback T."/>
            <person name="Van Aken S."/>
            <person name="Vaysberg M."/>
            <person name="Vysotskaia V.S."/>
            <person name="Walker M."/>
            <person name="Wu D."/>
            <person name="Yu G."/>
            <person name="Fraser C.M."/>
            <person name="Venter J.C."/>
            <person name="Davis R.W."/>
        </authorList>
    </citation>
    <scope>NUCLEOTIDE SEQUENCE [LARGE SCALE GENOMIC DNA]</scope>
    <source>
        <strain>cv. Columbia</strain>
    </source>
</reference>
<dbReference type="EMBL" id="AC012193">
    <property type="protein sequence ID" value="AAG51624.1"/>
    <property type="molecule type" value="Genomic_DNA"/>
</dbReference>
<proteinExistence type="predicted"/>
<dbReference type="InterPro" id="IPR050701">
    <property type="entry name" value="Histone_Mod_Regulator"/>
</dbReference>
<feature type="domain" description="PHD-type" evidence="6">
    <location>
        <begin position="282"/>
        <end position="328"/>
    </location>
</feature>
<evidence type="ECO:0000256" key="1">
    <source>
        <dbReference type="ARBA" id="ARBA00022723"/>
    </source>
</evidence>
<dbReference type="InterPro" id="IPR034732">
    <property type="entry name" value="EPHD"/>
</dbReference>
<feature type="region of interest" description="Disordered" evidence="5">
    <location>
        <begin position="460"/>
        <end position="546"/>
    </location>
</feature>
<feature type="region of interest" description="Disordered" evidence="5">
    <location>
        <begin position="962"/>
        <end position="999"/>
    </location>
</feature>
<feature type="compositionally biased region" description="Polar residues" evidence="5">
    <location>
        <begin position="506"/>
        <end position="516"/>
    </location>
</feature>
<dbReference type="InterPro" id="IPR019787">
    <property type="entry name" value="Znf_PHD-finger"/>
</dbReference>
<feature type="domain" description="PHD-type" evidence="6">
    <location>
        <begin position="1036"/>
        <end position="1085"/>
    </location>
</feature>
<dbReference type="InterPro" id="IPR013083">
    <property type="entry name" value="Znf_RING/FYVE/PHD"/>
</dbReference>
<dbReference type="PROSITE" id="PS50016">
    <property type="entry name" value="ZF_PHD_2"/>
    <property type="match status" value="2"/>
</dbReference>
<sequence length="1506" mass="166404">MNVDQCQWRKKMMGRGVDGGCGAEEKPYRPFRRVALDKENGYEDMGSLEIDFLAQASKNLSERSPFDVPEDGSTSVLSVPTLPIALANLLKNHSDNKKRHKKSHSGADKKKKKSSRQGDKLRSGSIWLEHEDYFRRLDFPDLETLSDLASLRSLSSRNCFSIPSVEYDSIDIQQRETDASAKNEDVVCGDGVVLEQIKNLLTKDISEGTVRKEEDVVKPMGVDNVGNGISSGSDYSGSLEWVLGNRNRILLTSERPSKKRKLLGSDAGLGKLMVAAPCEGNALLCDFCCTGHHQLIVCTSCKATVHKKCYGLLEDSGKPWLCSWCELENGRADSERPCLLCPKKGGILKPVLSKTENGGPAEFAHLFCSLWMPEVYIEDLKKMEPILNFPGIKETRRKLLCNLCKVKSGACIRCCNGTCRTSFHPICAREAGNRLEVWGKHGCDTVELRAFCSKHSDIQESGKSVEGGESNAAESRSPICHLPSESVGEGHLSNDEMGVDVGTPGTGSDISRNSDLQELESPHSKFNLSATDNVESGMTGRSNEDERTLSKSLSFGLILKKLIDLGKVDVKDVAAEIGINPDALRAKLTVTHKTSHLPASNLYALIDGDLLPDLLGKVVKWLSQHAHMGSSDKGKNLKRKTTTKSERRAAICTEGIVMLDSDILDPAVAKAFSIERTHEINICNNTTNNTRCTLTENCTGNGIVVVEAKANGSVLKKEGSVSLAPDHSPEEKNSIVLDQKVHHGKSSVIPSDDHGEQSNSSSSGVMMENAFSLRPNSSQNRGNLNCPNPIILDLFNQEAYPGFNPHRYIHKELSELGKEQTLKSSTDSDVARMTTNFDGHLVTLTHLAGSEEGNKHLQGAETFLQLSKARKLGILDLSPEDELEGELLYYQLQLLGTAVSRKQLSDNLVYEVAKKLPLEIDEQHGRRWDDVLVNKYFHDVREARKQGRKEQRNKQAQAVLAAATAAAATSSRNTSLRKDMSEEPAQQEMSTSRRKVVGSSHLVPQTKESLLKMAVSGPPSEKRSDHHTPDFLVENPRTCDICRRSETIWNLIVVCSSCKVAVHIDCYKCAKESTGPWYCELCAESSSEPSFNFGEKPNSSTECTLCGGTTGAFRKTTNGQWVHAFCAEVKFPLRQQLLAGSGVLYSVLNIANNLVYNFWQWSLESTFRRGQINPVQGMCSYGNCQTTFHPSCARSAGFHMTGGGKHPHKAYCEKHSMEQKAKAESQKHGAEELKSLKHYRVELERLRLLCERIVKREKLKRELAISSHEILAAKRDHAARPLHVRNPFSPPEVSSDSATTSIKGHPDSNISGSEAIQRSDDITIDSTVTDKRRGKGPLLMDTDQKTDDSATSKSRFSRKLTERQILSGKTVPRKHCIVSPSVSEDGDNGSKPKKQHVETFAKELVMTSDEASFKNRRLPKGYFYVPVDCLQEDKPGNQKLASSDKPANQKTSSGDQSGFTNWLKAKEQMVLRYKRAVAATENQLKKAIVKLLGTRYKLCLLVMFEI</sequence>
<dbReference type="PANTHER" id="PTHR13793">
    <property type="entry name" value="PHD FINGER PROTEINS"/>
    <property type="match status" value="1"/>
</dbReference>
<name>Q9CA14_ARATH</name>
<feature type="domain" description="PHD-type" evidence="7">
    <location>
        <begin position="335"/>
        <end position="456"/>
    </location>
</feature>
<feature type="region of interest" description="Disordered" evidence="5">
    <location>
        <begin position="1281"/>
        <end position="1394"/>
    </location>
</feature>
<dbReference type="Pfam" id="PF13831">
    <property type="entry name" value="PHD_2"/>
    <property type="match status" value="2"/>
</dbReference>
<organism evidence="8">
    <name type="scientific">Arabidopsis thaliana</name>
    <name type="common">Mouse-ear cress</name>
    <dbReference type="NCBI Taxonomy" id="3702"/>
    <lineage>
        <taxon>Eukaryota</taxon>
        <taxon>Viridiplantae</taxon>
        <taxon>Streptophyta</taxon>
        <taxon>Embryophyta</taxon>
        <taxon>Tracheophyta</taxon>
        <taxon>Spermatophyta</taxon>
        <taxon>Magnoliopsida</taxon>
        <taxon>eudicotyledons</taxon>
        <taxon>Gunneridae</taxon>
        <taxon>Pentapetalae</taxon>
        <taxon>rosids</taxon>
        <taxon>malvids</taxon>
        <taxon>Brassicales</taxon>
        <taxon>Brassicaceae</taxon>
        <taxon>Camelineae</taxon>
        <taxon>Arabidopsis</taxon>
    </lineage>
</organism>
<reference evidence="8" key="3">
    <citation type="submission" date="2001-01" db="EMBL/GenBank/DDBJ databases">
        <authorList>
            <person name="Town C.D."/>
            <person name="Kaul S."/>
        </authorList>
    </citation>
    <scope>NUCLEOTIDE SEQUENCE</scope>
</reference>
<dbReference type="GO" id="GO:0008270">
    <property type="term" value="F:zinc ion binding"/>
    <property type="evidence" value="ECO:0007669"/>
    <property type="project" value="UniProtKB-KW"/>
</dbReference>
<feature type="compositionally biased region" description="Basic residues" evidence="5">
    <location>
        <begin position="96"/>
        <end position="115"/>
    </location>
</feature>
<evidence type="ECO:0000259" key="7">
    <source>
        <dbReference type="PROSITE" id="PS51805"/>
    </source>
</evidence>
<protein>
    <submittedName>
        <fullName evidence="8">Putative phorbol ester / diacylglycerol binding protein; 61157-67783</fullName>
    </submittedName>
</protein>
<dbReference type="Gene3D" id="3.30.40.10">
    <property type="entry name" value="Zinc/RING finger domain, C3HC4 (zinc finger)"/>
    <property type="match status" value="4"/>
</dbReference>
<feature type="compositionally biased region" description="Polar residues" evidence="5">
    <location>
        <begin position="1439"/>
        <end position="1458"/>
    </location>
</feature>
<evidence type="ECO:0000256" key="5">
    <source>
        <dbReference type="SAM" id="MobiDB-lite"/>
    </source>
</evidence>
<feature type="region of interest" description="Disordered" evidence="5">
    <location>
        <begin position="1435"/>
        <end position="1458"/>
    </location>
</feature>
<dbReference type="InterPro" id="IPR019786">
    <property type="entry name" value="Zinc_finger_PHD-type_CS"/>
</dbReference>
<reference evidence="8" key="1">
    <citation type="submission" date="1999-10" db="EMBL/GenBank/DDBJ databases">
        <title>Arabidopsis thaliana chromosome 1 BAC T32E8 genomic sequence.</title>
        <authorList>
            <person name="Lin X."/>
            <person name="Kaul S."/>
            <person name="Town C.D."/>
            <person name="Benito M."/>
            <person name="Creasy T.H."/>
            <person name="Haas B.J."/>
            <person name="Wu D."/>
            <person name="Maiti R."/>
            <person name="Ronning C.M."/>
            <person name="Koo H."/>
            <person name="Fujii C.Y."/>
            <person name="Utterback T.R."/>
            <person name="Barnstead M.E."/>
            <person name="Bowman C.L."/>
            <person name="White O."/>
            <person name="Nierman W.C."/>
            <person name="Fraser C.M."/>
        </authorList>
    </citation>
    <scope>NUCLEOTIDE SEQUENCE</scope>
</reference>
<dbReference type="PROSITE" id="PS01359">
    <property type="entry name" value="ZF_PHD_1"/>
    <property type="match status" value="1"/>
</dbReference>
<feature type="region of interest" description="Disordered" evidence="5">
    <location>
        <begin position="743"/>
        <end position="764"/>
    </location>
</feature>
<feature type="compositionally biased region" description="Polar residues" evidence="5">
    <location>
        <begin position="1292"/>
        <end position="1316"/>
    </location>
</feature>
<keyword evidence="3" id="KW-0862">Zinc</keyword>
<keyword evidence="2 4" id="KW-0863">Zinc-finger</keyword>
<dbReference type="InterPro" id="IPR001965">
    <property type="entry name" value="Znf_PHD"/>
</dbReference>
<evidence type="ECO:0000256" key="3">
    <source>
        <dbReference type="ARBA" id="ARBA00022833"/>
    </source>
</evidence>
<evidence type="ECO:0000256" key="2">
    <source>
        <dbReference type="ARBA" id="ARBA00022771"/>
    </source>
</evidence>
<dbReference type="InterPro" id="IPR011011">
    <property type="entry name" value="Znf_FYVE_PHD"/>
</dbReference>
<dbReference type="GO" id="GO:0005634">
    <property type="term" value="C:nucleus"/>
    <property type="evidence" value="ECO:0007669"/>
    <property type="project" value="UniProtKB-ARBA"/>
</dbReference>
<evidence type="ECO:0000259" key="6">
    <source>
        <dbReference type="PROSITE" id="PS50016"/>
    </source>
</evidence>
<dbReference type="ExpressionAtlas" id="Q9CA14">
    <property type="expression patterns" value="baseline and differential"/>
</dbReference>
<dbReference type="SMART" id="SM00249">
    <property type="entry name" value="PHD"/>
    <property type="match status" value="4"/>
</dbReference>
<keyword evidence="1" id="KW-0479">Metal-binding</keyword>
<dbReference type="PIR" id="A96808">
    <property type="entry name" value="A96808"/>
</dbReference>
<dbReference type="SUPFAM" id="SSF57903">
    <property type="entry name" value="FYVE/PHD zinc finger"/>
    <property type="match status" value="2"/>
</dbReference>
<accession>Q9CA14</accession>